<sequence length="223" mass="25734">METKNTTFPWYKERLQTQYLKASKNKLSSVSSCWPFLSPEDFSDCSSVSHRDQKDVSQLIFQQTLHHISSQKPRTSITKEHTCFSKQTTQKQRRREYVASVEEKLKQHPLAMYPHYKDHLTPELFDQVVSILDPGMCTNSPSASPALEEEDGDQAKQETSANNINPDVQKLIPRNPYVLEQIPVNNMKKHQMTSVSQPDSPSDTTTADRLFRKWFTGRHYDTA</sequence>
<keyword evidence="3" id="KW-1185">Reference proteome</keyword>
<dbReference type="AlphaFoldDB" id="A0A6P7J1M6"/>
<dbReference type="Pfam" id="PF14642">
    <property type="entry name" value="FAM47"/>
    <property type="match status" value="1"/>
</dbReference>
<feature type="compositionally biased region" description="Polar residues" evidence="2">
    <location>
        <begin position="192"/>
        <end position="207"/>
    </location>
</feature>
<dbReference type="FunCoup" id="A0A6P7J1M6">
    <property type="interactions" value="371"/>
</dbReference>
<dbReference type="PANTHER" id="PTHR46449:SF5">
    <property type="entry name" value="FAMILY WITH SEQUENCE SIMILARITY 47 MEMBER E"/>
    <property type="match status" value="1"/>
</dbReference>
<evidence type="ECO:0000313" key="4">
    <source>
        <dbReference type="RefSeq" id="XP_028270657.1"/>
    </source>
</evidence>
<protein>
    <submittedName>
        <fullName evidence="4">Protein FAM47E</fullName>
    </submittedName>
</protein>
<name>A0A6P7J1M6_9TELE</name>
<dbReference type="CTD" id="100129583"/>
<gene>
    <name evidence="4" type="primary">fam47e</name>
</gene>
<dbReference type="InParanoid" id="A0A6P7J1M6"/>
<reference evidence="4" key="1">
    <citation type="submission" date="2025-08" db="UniProtKB">
        <authorList>
            <consortium name="RefSeq"/>
        </authorList>
    </citation>
    <scope>IDENTIFICATION</scope>
</reference>
<evidence type="ECO:0000313" key="3">
    <source>
        <dbReference type="Proteomes" id="UP000515145"/>
    </source>
</evidence>
<dbReference type="GeneID" id="114441775"/>
<dbReference type="GO" id="GO:0045815">
    <property type="term" value="P:transcription initiation-coupled chromatin remodeling"/>
    <property type="evidence" value="ECO:0007669"/>
    <property type="project" value="TreeGrafter"/>
</dbReference>
<feature type="compositionally biased region" description="Polar residues" evidence="2">
    <location>
        <begin position="157"/>
        <end position="166"/>
    </location>
</feature>
<feature type="region of interest" description="Disordered" evidence="2">
    <location>
        <begin position="188"/>
        <end position="207"/>
    </location>
</feature>
<evidence type="ECO:0000256" key="2">
    <source>
        <dbReference type="SAM" id="MobiDB-lite"/>
    </source>
</evidence>
<proteinExistence type="inferred from homology"/>
<dbReference type="InterPro" id="IPR032743">
    <property type="entry name" value="FAM47"/>
</dbReference>
<dbReference type="Proteomes" id="UP000515145">
    <property type="component" value="Chromosome 9"/>
</dbReference>
<accession>A0A6P7J1M6</accession>
<dbReference type="GO" id="GO:0000785">
    <property type="term" value="C:chromatin"/>
    <property type="evidence" value="ECO:0007669"/>
    <property type="project" value="TreeGrafter"/>
</dbReference>
<organism evidence="3 4">
    <name type="scientific">Parambassis ranga</name>
    <name type="common">Indian glassy fish</name>
    <dbReference type="NCBI Taxonomy" id="210632"/>
    <lineage>
        <taxon>Eukaryota</taxon>
        <taxon>Metazoa</taxon>
        <taxon>Chordata</taxon>
        <taxon>Craniata</taxon>
        <taxon>Vertebrata</taxon>
        <taxon>Euteleostomi</taxon>
        <taxon>Actinopterygii</taxon>
        <taxon>Neopterygii</taxon>
        <taxon>Teleostei</taxon>
        <taxon>Neoteleostei</taxon>
        <taxon>Acanthomorphata</taxon>
        <taxon>Ovalentaria</taxon>
        <taxon>Ambassidae</taxon>
        <taxon>Parambassis</taxon>
    </lineage>
</organism>
<dbReference type="PANTHER" id="PTHR46449">
    <property type="entry name" value="ZGC:158260"/>
    <property type="match status" value="1"/>
</dbReference>
<feature type="region of interest" description="Disordered" evidence="2">
    <location>
        <begin position="136"/>
        <end position="170"/>
    </location>
</feature>
<evidence type="ECO:0000256" key="1">
    <source>
        <dbReference type="ARBA" id="ARBA00005277"/>
    </source>
</evidence>
<dbReference type="OrthoDB" id="6755972at2759"/>
<dbReference type="RefSeq" id="XP_028270657.1">
    <property type="nucleotide sequence ID" value="XM_028414856.1"/>
</dbReference>
<comment type="similarity">
    <text evidence="1">Belongs to the FAM47 family.</text>
</comment>